<dbReference type="Gene3D" id="1.10.287.110">
    <property type="entry name" value="DnaJ domain"/>
    <property type="match status" value="1"/>
</dbReference>
<feature type="region of interest" description="Disordered" evidence="1">
    <location>
        <begin position="335"/>
        <end position="381"/>
    </location>
</feature>
<dbReference type="InterPro" id="IPR036869">
    <property type="entry name" value="J_dom_sf"/>
</dbReference>
<dbReference type="PANTHER" id="PTHR44137">
    <property type="entry name" value="BNAC03G44070D PROTEIN"/>
    <property type="match status" value="1"/>
</dbReference>
<dbReference type="EMBL" id="JBANAX010000497">
    <property type="protein sequence ID" value="KAL1206686.1"/>
    <property type="molecule type" value="Genomic_DNA"/>
</dbReference>
<feature type="region of interest" description="Disordered" evidence="1">
    <location>
        <begin position="310"/>
        <end position="329"/>
    </location>
</feature>
<dbReference type="PROSITE" id="PS00636">
    <property type="entry name" value="DNAJ_1"/>
    <property type="match status" value="1"/>
</dbReference>
<organism evidence="3 4">
    <name type="scientific">Cardamine amara subsp. amara</name>
    <dbReference type="NCBI Taxonomy" id="228776"/>
    <lineage>
        <taxon>Eukaryota</taxon>
        <taxon>Viridiplantae</taxon>
        <taxon>Streptophyta</taxon>
        <taxon>Embryophyta</taxon>
        <taxon>Tracheophyta</taxon>
        <taxon>Spermatophyta</taxon>
        <taxon>Magnoliopsida</taxon>
        <taxon>eudicotyledons</taxon>
        <taxon>Gunneridae</taxon>
        <taxon>Pentapetalae</taxon>
        <taxon>rosids</taxon>
        <taxon>malvids</taxon>
        <taxon>Brassicales</taxon>
        <taxon>Brassicaceae</taxon>
        <taxon>Cardamineae</taxon>
        <taxon>Cardamine</taxon>
    </lineage>
</organism>
<feature type="compositionally biased region" description="Polar residues" evidence="1">
    <location>
        <begin position="133"/>
        <end position="156"/>
    </location>
</feature>
<dbReference type="CDD" id="cd06257">
    <property type="entry name" value="DnaJ"/>
    <property type="match status" value="1"/>
</dbReference>
<dbReference type="InterPro" id="IPR024593">
    <property type="entry name" value="DUF3444"/>
</dbReference>
<feature type="compositionally biased region" description="Polar residues" evidence="1">
    <location>
        <begin position="245"/>
        <end position="268"/>
    </location>
</feature>
<gene>
    <name evidence="3" type="ORF">V5N11_027246</name>
</gene>
<evidence type="ECO:0000313" key="3">
    <source>
        <dbReference type="EMBL" id="KAL1206686.1"/>
    </source>
</evidence>
<dbReference type="Pfam" id="PF11926">
    <property type="entry name" value="DUF3444"/>
    <property type="match status" value="1"/>
</dbReference>
<dbReference type="Pfam" id="PF00226">
    <property type="entry name" value="DnaJ"/>
    <property type="match status" value="1"/>
</dbReference>
<keyword evidence="4" id="KW-1185">Reference proteome</keyword>
<feature type="compositionally biased region" description="Basic and acidic residues" evidence="1">
    <location>
        <begin position="310"/>
        <end position="324"/>
    </location>
</feature>
<dbReference type="AlphaFoldDB" id="A0ABD1B6I1"/>
<dbReference type="SUPFAM" id="SSF46565">
    <property type="entry name" value="Chaperone J-domain"/>
    <property type="match status" value="1"/>
</dbReference>
<comment type="caution">
    <text evidence="3">The sequence shown here is derived from an EMBL/GenBank/DDBJ whole genome shotgun (WGS) entry which is preliminary data.</text>
</comment>
<dbReference type="PANTHER" id="PTHR44137:SF32">
    <property type="entry name" value="DNAJ HEAT SHOCK AMINO-TERMINAL DOMAIN PROTEIN"/>
    <property type="match status" value="1"/>
</dbReference>
<dbReference type="InterPro" id="IPR001623">
    <property type="entry name" value="DnaJ_domain"/>
</dbReference>
<dbReference type="SMART" id="SM00271">
    <property type="entry name" value="DnaJ"/>
    <property type="match status" value="1"/>
</dbReference>
<protein>
    <submittedName>
        <fullName evidence="3">Chaperone protein dnaJ 49</fullName>
    </submittedName>
</protein>
<dbReference type="Pfam" id="PF23551">
    <property type="entry name" value="Zn_ribbon_20"/>
    <property type="match status" value="1"/>
</dbReference>
<evidence type="ECO:0000313" key="4">
    <source>
        <dbReference type="Proteomes" id="UP001558713"/>
    </source>
</evidence>
<dbReference type="InterPro" id="IPR018253">
    <property type="entry name" value="DnaJ_domain_CS"/>
</dbReference>
<evidence type="ECO:0000259" key="2">
    <source>
        <dbReference type="PROSITE" id="PS50076"/>
    </source>
</evidence>
<dbReference type="InterPro" id="IPR056988">
    <property type="entry name" value="Zn_ribbon_pln"/>
</dbReference>
<feature type="compositionally biased region" description="Polar residues" evidence="1">
    <location>
        <begin position="343"/>
        <end position="379"/>
    </location>
</feature>
<accession>A0ABD1B6I1</accession>
<dbReference type="Proteomes" id="UP001558713">
    <property type="component" value="Unassembled WGS sequence"/>
</dbReference>
<sequence>MECNKDEAKRAMDIAERKITEKDYNGAKKFANKAQNLFPNLDGLKQLLMTVEVYISGEKKIAGEADWYGILGVDPCVEDEALRKQYRKLALMLHPDKNKCKGADGAFNLLSEAWSLLSDSSKRKSYNDKRQVKGSQQRYPTTHSGIPPHQRTSNGFPSKREPVILGNRPKPRGHMDRSSMGSPSPSSVPPTQKESSTFWTKCDKCRTQYEYLRMYVNQALLCPNCRGSFIAAEKNPPSNIPKAVNLSSNQQHRSTKNQAANKRSSGTSGREPAASANYNFGWDSGSRRADFNSQNAANQAANLFHQAQDRAKRGFGESQERDAARGFTNSDLWNFKRSKTDDSQSGPFSGKWSNQTGVSRFGTSSNPTKGNIETPNTIGSRHPHLQGMLLPSDISKALLNKVATDILKRLPKMTSDMEEKVKGTEIEKKSVKATSKANEVEMPVEKTPYGSVEEKDDDVQNIVVPDSDFHIFDLDRSESSFKDDEIWAAYDDDDGMPRYFARIQKVISVNPFKLRISWLNSKSTSEFGPQVWTAYGFAKSCGEFRAGRYEASDTLNTFSHRVDFTKGSRGLLHIYPKKGQVWALYRNWSSEWDKDTPDEVIHKYDMVEVLDDYTEDKQSLTVVLLLKAEGFKAVFYRSTDEKDVRKIVKEEMFRFSHQVPHYILTGKEADNVQAGYLELDPAATPCELVSENAKTIEKNETVKEKSSIPKEEEAMDLD</sequence>
<feature type="region of interest" description="Disordered" evidence="1">
    <location>
        <begin position="125"/>
        <end position="197"/>
    </location>
</feature>
<reference evidence="3 4" key="1">
    <citation type="submission" date="2024-04" db="EMBL/GenBank/DDBJ databases">
        <title>Genome assembly C_amara_ONT_v2.</title>
        <authorList>
            <person name="Yant L."/>
            <person name="Moore C."/>
            <person name="Slenker M."/>
        </authorList>
    </citation>
    <scope>NUCLEOTIDE SEQUENCE [LARGE SCALE GENOMIC DNA]</scope>
    <source>
        <tissue evidence="3">Leaf</tissue>
    </source>
</reference>
<dbReference type="PROSITE" id="PS50076">
    <property type="entry name" value="DNAJ_2"/>
    <property type="match status" value="1"/>
</dbReference>
<evidence type="ECO:0000256" key="1">
    <source>
        <dbReference type="SAM" id="MobiDB-lite"/>
    </source>
</evidence>
<proteinExistence type="predicted"/>
<name>A0ABD1B6I1_CARAN</name>
<feature type="domain" description="J" evidence="2">
    <location>
        <begin position="66"/>
        <end position="130"/>
    </location>
</feature>
<feature type="region of interest" description="Disordered" evidence="1">
    <location>
        <begin position="240"/>
        <end position="282"/>
    </location>
</feature>
<dbReference type="PRINTS" id="PR00625">
    <property type="entry name" value="JDOMAIN"/>
</dbReference>